<dbReference type="RefSeq" id="WP_134711955.1">
    <property type="nucleotide sequence ID" value="NZ_CP119081.1"/>
</dbReference>
<dbReference type="GO" id="GO:0015886">
    <property type="term" value="P:heme transport"/>
    <property type="evidence" value="ECO:0007669"/>
    <property type="project" value="InterPro"/>
</dbReference>
<protein>
    <recommendedName>
        <fullName evidence="3">High-affinity heme uptake system protein IsdE</fullName>
    </recommendedName>
    <alternativeName>
        <fullName evidence="14">Iron-regulated surface determinant protein E</fullName>
    </alternativeName>
    <alternativeName>
        <fullName evidence="13">Staphylococcal iron-regulated protein F</fullName>
    </alternativeName>
</protein>
<evidence type="ECO:0000313" key="17">
    <source>
        <dbReference type="EMBL" id="TFF67476.1"/>
    </source>
</evidence>
<keyword evidence="9" id="KW-0408">Iron</keyword>
<feature type="chain" id="PRO_5043195215" description="High-affinity heme uptake system protein IsdE" evidence="15">
    <location>
        <begin position="24"/>
        <end position="326"/>
    </location>
</feature>
<organism evidence="17 18">
    <name type="scientific">Helcococcus ovis</name>
    <dbReference type="NCBI Taxonomy" id="72026"/>
    <lineage>
        <taxon>Bacteria</taxon>
        <taxon>Bacillati</taxon>
        <taxon>Bacillota</taxon>
        <taxon>Tissierellia</taxon>
        <taxon>Tissierellales</taxon>
        <taxon>Peptoniphilaceae</taxon>
        <taxon>Helcococcus</taxon>
    </lineage>
</organism>
<reference evidence="17 18" key="1">
    <citation type="submission" date="2019-01" db="EMBL/GenBank/DDBJ databases">
        <title>Draft Genome Sequences of Helcococcus ovis Strains Isolated from the Uterus and Vagina of Dairy Cows with Metritis.</title>
        <authorList>
            <person name="Cunha F."/>
            <person name="Jeon S.J."/>
            <person name="Kutzer P."/>
            <person name="Galvao K.N."/>
        </authorList>
    </citation>
    <scope>NUCLEOTIDE SEQUENCE [LARGE SCALE GENOMIC DNA]</scope>
    <source>
        <strain evidence="17 18">KG-37</strain>
    </source>
</reference>
<dbReference type="Gene3D" id="3.40.50.1980">
    <property type="entry name" value="Nitrogenase molybdenum iron protein domain"/>
    <property type="match status" value="2"/>
</dbReference>
<evidence type="ECO:0000256" key="6">
    <source>
        <dbReference type="ARBA" id="ARBA00022617"/>
    </source>
</evidence>
<dbReference type="PROSITE" id="PS50983">
    <property type="entry name" value="FE_B12_PBP"/>
    <property type="match status" value="1"/>
</dbReference>
<comment type="cofactor">
    <cofactor evidence="1">
        <name>heme b</name>
        <dbReference type="ChEBI" id="CHEBI:60344"/>
    </cofactor>
</comment>
<dbReference type="InterPro" id="IPR050902">
    <property type="entry name" value="ABC_Transporter_SBP"/>
</dbReference>
<dbReference type="GO" id="GO:0071281">
    <property type="term" value="P:cellular response to iron ion"/>
    <property type="evidence" value="ECO:0007669"/>
    <property type="project" value="TreeGrafter"/>
</dbReference>
<dbReference type="PROSITE" id="PS51257">
    <property type="entry name" value="PROKAR_LIPOPROTEIN"/>
    <property type="match status" value="1"/>
</dbReference>
<dbReference type="InterPro" id="IPR002491">
    <property type="entry name" value="ABC_transptr_periplasmic_BD"/>
</dbReference>
<dbReference type="SUPFAM" id="SSF53807">
    <property type="entry name" value="Helical backbone' metal receptor"/>
    <property type="match status" value="1"/>
</dbReference>
<evidence type="ECO:0000256" key="1">
    <source>
        <dbReference type="ARBA" id="ARBA00001970"/>
    </source>
</evidence>
<dbReference type="GO" id="GO:0020037">
    <property type="term" value="F:heme binding"/>
    <property type="evidence" value="ECO:0007669"/>
    <property type="project" value="InterPro"/>
</dbReference>
<dbReference type="EMBL" id="SCFR01000002">
    <property type="protein sequence ID" value="TFF67476.1"/>
    <property type="molecule type" value="Genomic_DNA"/>
</dbReference>
<accession>A0A4R9C4Q1</accession>
<dbReference type="InterPro" id="IPR019957">
    <property type="entry name" value="ABC_transptr_haem-bd_IsdE"/>
</dbReference>
<keyword evidence="18" id="KW-1185">Reference proteome</keyword>
<evidence type="ECO:0000313" key="18">
    <source>
        <dbReference type="Proteomes" id="UP000297454"/>
    </source>
</evidence>
<keyword evidence="5" id="KW-1003">Cell membrane</keyword>
<keyword evidence="8 15" id="KW-0732">Signal</keyword>
<dbReference type="GO" id="GO:0046872">
    <property type="term" value="F:metal ion binding"/>
    <property type="evidence" value="ECO:0007669"/>
    <property type="project" value="UniProtKB-KW"/>
</dbReference>
<dbReference type="Proteomes" id="UP000297454">
    <property type="component" value="Unassembled WGS sequence"/>
</dbReference>
<evidence type="ECO:0000256" key="5">
    <source>
        <dbReference type="ARBA" id="ARBA00022475"/>
    </source>
</evidence>
<dbReference type="AlphaFoldDB" id="A0A4R9C4Q1"/>
<dbReference type="GO" id="GO:0016020">
    <property type="term" value="C:membrane"/>
    <property type="evidence" value="ECO:0007669"/>
    <property type="project" value="InterPro"/>
</dbReference>
<keyword evidence="10" id="KW-0472">Membrane</keyword>
<evidence type="ECO:0000256" key="15">
    <source>
        <dbReference type="SAM" id="SignalP"/>
    </source>
</evidence>
<feature type="signal peptide" evidence="15">
    <location>
        <begin position="1"/>
        <end position="23"/>
    </location>
</feature>
<name>A0A4R9C4Q1_9FIRM</name>
<evidence type="ECO:0000259" key="16">
    <source>
        <dbReference type="PROSITE" id="PS50983"/>
    </source>
</evidence>
<comment type="caution">
    <text evidence="17">The sequence shown here is derived from an EMBL/GenBank/DDBJ whole genome shotgun (WGS) entry which is preliminary data.</text>
</comment>
<dbReference type="Pfam" id="PF01497">
    <property type="entry name" value="Peripla_BP_2"/>
    <property type="match status" value="1"/>
</dbReference>
<gene>
    <name evidence="17" type="primary">isdE</name>
    <name evidence="17" type="ORF">EQF91_00725</name>
</gene>
<keyword evidence="12" id="KW-0449">Lipoprotein</keyword>
<dbReference type="OrthoDB" id="66025at2"/>
<evidence type="ECO:0000256" key="3">
    <source>
        <dbReference type="ARBA" id="ARBA00015862"/>
    </source>
</evidence>
<dbReference type="PANTHER" id="PTHR30535:SF36">
    <property type="entry name" value="HIGH-AFFINITY HEME UPTAKE SYSTEM PROTEIN ISDE"/>
    <property type="match status" value="1"/>
</dbReference>
<evidence type="ECO:0000256" key="14">
    <source>
        <dbReference type="ARBA" id="ARBA00031463"/>
    </source>
</evidence>
<evidence type="ECO:0000256" key="2">
    <source>
        <dbReference type="ARBA" id="ARBA00008814"/>
    </source>
</evidence>
<evidence type="ECO:0000256" key="13">
    <source>
        <dbReference type="ARBA" id="ARBA00031148"/>
    </source>
</evidence>
<evidence type="ECO:0000256" key="8">
    <source>
        <dbReference type="ARBA" id="ARBA00022729"/>
    </source>
</evidence>
<evidence type="ECO:0000256" key="10">
    <source>
        <dbReference type="ARBA" id="ARBA00023136"/>
    </source>
</evidence>
<keyword evidence="4" id="KW-0813">Transport</keyword>
<evidence type="ECO:0000256" key="12">
    <source>
        <dbReference type="ARBA" id="ARBA00023288"/>
    </source>
</evidence>
<feature type="domain" description="Fe/B12 periplasmic-binding" evidence="16">
    <location>
        <begin position="64"/>
        <end position="320"/>
    </location>
</feature>
<keyword evidence="6" id="KW-0349">Heme</keyword>
<evidence type="ECO:0000256" key="4">
    <source>
        <dbReference type="ARBA" id="ARBA00022448"/>
    </source>
</evidence>
<dbReference type="NCBIfam" id="TIGR03659">
    <property type="entry name" value="IsdE"/>
    <property type="match status" value="1"/>
</dbReference>
<dbReference type="GeneID" id="97030630"/>
<evidence type="ECO:0000256" key="7">
    <source>
        <dbReference type="ARBA" id="ARBA00022723"/>
    </source>
</evidence>
<dbReference type="PANTHER" id="PTHR30535">
    <property type="entry name" value="VITAMIN B12-BINDING PROTEIN"/>
    <property type="match status" value="1"/>
</dbReference>
<keyword evidence="7" id="KW-0479">Metal-binding</keyword>
<keyword evidence="11" id="KW-0564">Palmitate</keyword>
<evidence type="ECO:0000256" key="11">
    <source>
        <dbReference type="ARBA" id="ARBA00023139"/>
    </source>
</evidence>
<proteinExistence type="inferred from homology"/>
<comment type="similarity">
    <text evidence="2">Belongs to the bacterial solute-binding protein 8 family.</text>
</comment>
<sequence>MIKKFNFVVILLLSIFLTGCVNQHPDKKKEHNVSSPTKKSVGENHKLGVIDAKKIVENSKSKPKIIATSPSIADICDKLNLELVGISNSNIYKLPKKYKNVEKIGLAMNPDLEKISKLNPDWILSPNSLIDDLKPKYETIKSDWAFLNLNSVGGMYQSIKELGYIFGKEKEANKLILEFNKFYEEYKRNINFTNKPKVMILMGLPGSYLIATNNSYIGDLVNLAGGENVYHHEYKQFLNVNTEDMKTKNPDIILRAAHALPKNVKKMFDDDFNKNDIWKHFSAVKNNKVFDLSYDKFGMSARFNYQDALKELSLILFNEEKKNEKN</sequence>
<evidence type="ECO:0000256" key="9">
    <source>
        <dbReference type="ARBA" id="ARBA00023004"/>
    </source>
</evidence>